<evidence type="ECO:0000313" key="4">
    <source>
        <dbReference type="EMBL" id="KAL3853653.1"/>
    </source>
</evidence>
<dbReference type="Gene3D" id="3.40.50.410">
    <property type="entry name" value="von Willebrand factor, type A domain"/>
    <property type="match status" value="1"/>
</dbReference>
<feature type="compositionally biased region" description="Low complexity" evidence="1">
    <location>
        <begin position="1069"/>
        <end position="1080"/>
    </location>
</feature>
<dbReference type="AlphaFoldDB" id="A0ABD3UZG0"/>
<feature type="domain" description="VWFA" evidence="3">
    <location>
        <begin position="161"/>
        <end position="370"/>
    </location>
</feature>
<feature type="compositionally biased region" description="Low complexity" evidence="1">
    <location>
        <begin position="1105"/>
        <end position="1116"/>
    </location>
</feature>
<feature type="region of interest" description="Disordered" evidence="1">
    <location>
        <begin position="970"/>
        <end position="1128"/>
    </location>
</feature>
<sequence length="1209" mass="135361">MGYDEIRKMFNAFIEQNSLERVDGFEEFKRIFQEIQLRYGGIDQALRDLKDVLESRKGNGTLIKDTLCCALNPDQLSYGARFRGKVDMNNACFGNNSNLLDSMANFQNHPDVTWQYYADCSGQFLQYPGSNRQCDAAQISKTAGPLVEEWFVEKLHMEMKNIVVVYDNGGMTKERRAAMTEAVSKTLKTLTHLDKVNLVVFPVNNSTRSASPESCRDRLFIANQKNIEYLQRFVQSTQGASGTADIFQALELAYSMLLKERQQHLTRYDQGKSMVILLIDRQKDLPASRPKHDSIVNLVARYEQQLNRSLLHFIYVLETSRPSQNFSSVTLSELQMILQAPQGPDRKGSLMVYTDLDVFTEQVPHYFRRLPPRIDKEKTMITPLVDQKLGLFVTLATPVYNATKNGVIGFAAVQATLASVFSGIVSFDYGVHSYAYLIETRHGHVLLHPKLRDPDITKNEDSLFPPLEIVEPDLSEDQRQKLLTPGILSRKFNATLRQGRSSFSSEMKEILPPQPAIVYYQRLIETNMCIVMVYFDADSEQIIPIKLMDNDLHASYHRVDLLIDTPLENKLQKDFVCQLDGRLVAYNESVIKLSPGVFKNPELYKYTPEDFHQAAILTKFLLANVPTTLIRDGKFFGTSTGFLRIFPGVQMSNSFNHVDSKWFKKSVSRSGDLVVHRDQLCEVHKKEVIILSKAITSRLQNTDKLQGVLGATMSLRHFTGNLFNIVTGCYSNDFQCHLLDDSGYFLDIVTTSSSVVDRHITVIYPWLADRLVNNNHLQQDWCTEISDGYHKLIYTISGDISDISSLEPCHHFSLQRIPATNMYLLVLMNRTTSSCSDTDSAQMCASCQVPSPDLTQPANLPQCKFCLYAAQSHCQCPCYCDSDFDQCDSQYKQRSPGATFPYTSCYDSPCHETDPLLLPSVPKPSIPPCNIPCATVDDLVFCTSLQHCKVSYDQFPVCIWRNQSEIDQISTKPLLTPPQRALSGGTDVPTPPKPVMVPSKDKTEPGIHTLPRPTNEPPEGTTSRTDIPTPPGSTSGTLVSSPHKPTNDLSKDSTTGPLFPTPPIPSSEPPSDTTTTLPEPKGSTSRSPLLDPHGSTPHSIAQPGATELTASTATTLKNVPIERKEEAEDHRTGLIVGVVIACCAVVLILAFILVKLYRKKFHQAETDNTGGKYLTGSTIFDSTLFNRSTERVTLGMAPTSTVPYEPMWK</sequence>
<feature type="compositionally biased region" description="Polar residues" evidence="1">
    <location>
        <begin position="1020"/>
        <end position="1044"/>
    </location>
</feature>
<keyword evidence="2" id="KW-1133">Transmembrane helix</keyword>
<evidence type="ECO:0000256" key="2">
    <source>
        <dbReference type="SAM" id="Phobius"/>
    </source>
</evidence>
<keyword evidence="2" id="KW-0472">Membrane</keyword>
<dbReference type="InterPro" id="IPR051173">
    <property type="entry name" value="Ca_channel_alpha-2/delta"/>
</dbReference>
<feature type="compositionally biased region" description="Pro residues" evidence="1">
    <location>
        <begin position="1059"/>
        <end position="1068"/>
    </location>
</feature>
<dbReference type="PROSITE" id="PS50234">
    <property type="entry name" value="VWFA"/>
    <property type="match status" value="1"/>
</dbReference>
<dbReference type="PANTHER" id="PTHR10166:SF66">
    <property type="entry name" value="VWFA AND CACHE DOMAIN-CONTAINING PROTEIN CG16868"/>
    <property type="match status" value="1"/>
</dbReference>
<gene>
    <name evidence="4" type="ORF">ACJMK2_017183</name>
</gene>
<dbReference type="Proteomes" id="UP001634394">
    <property type="component" value="Unassembled WGS sequence"/>
</dbReference>
<evidence type="ECO:0000256" key="1">
    <source>
        <dbReference type="SAM" id="MobiDB-lite"/>
    </source>
</evidence>
<dbReference type="SUPFAM" id="SSF53300">
    <property type="entry name" value="vWA-like"/>
    <property type="match status" value="1"/>
</dbReference>
<feature type="transmembrane region" description="Helical" evidence="2">
    <location>
        <begin position="1133"/>
        <end position="1154"/>
    </location>
</feature>
<dbReference type="PANTHER" id="PTHR10166">
    <property type="entry name" value="VOLTAGE-DEPENDENT CALCIUM CHANNEL SUBUNIT ALPHA-2/DELTA-RELATED"/>
    <property type="match status" value="1"/>
</dbReference>
<proteinExistence type="predicted"/>
<evidence type="ECO:0000313" key="5">
    <source>
        <dbReference type="Proteomes" id="UP001634394"/>
    </source>
</evidence>
<dbReference type="InterPro" id="IPR036465">
    <property type="entry name" value="vWFA_dom_sf"/>
</dbReference>
<protein>
    <recommendedName>
        <fullName evidence="3">VWFA domain-containing protein</fullName>
    </recommendedName>
</protein>
<dbReference type="InterPro" id="IPR002035">
    <property type="entry name" value="VWF_A"/>
</dbReference>
<keyword evidence="5" id="KW-1185">Reference proteome</keyword>
<name>A0ABD3UZG0_SINWO</name>
<keyword evidence="2" id="KW-0812">Transmembrane</keyword>
<dbReference type="EMBL" id="JBJQND010000015">
    <property type="protein sequence ID" value="KAL3853653.1"/>
    <property type="molecule type" value="Genomic_DNA"/>
</dbReference>
<organism evidence="4 5">
    <name type="scientific">Sinanodonta woodiana</name>
    <name type="common">Chinese pond mussel</name>
    <name type="synonym">Anodonta woodiana</name>
    <dbReference type="NCBI Taxonomy" id="1069815"/>
    <lineage>
        <taxon>Eukaryota</taxon>
        <taxon>Metazoa</taxon>
        <taxon>Spiralia</taxon>
        <taxon>Lophotrochozoa</taxon>
        <taxon>Mollusca</taxon>
        <taxon>Bivalvia</taxon>
        <taxon>Autobranchia</taxon>
        <taxon>Heteroconchia</taxon>
        <taxon>Palaeoheterodonta</taxon>
        <taxon>Unionida</taxon>
        <taxon>Unionoidea</taxon>
        <taxon>Unionidae</taxon>
        <taxon>Unioninae</taxon>
        <taxon>Sinanodonta</taxon>
    </lineage>
</organism>
<accession>A0ABD3UZG0</accession>
<reference evidence="4 5" key="1">
    <citation type="submission" date="2024-11" db="EMBL/GenBank/DDBJ databases">
        <title>Chromosome-level genome assembly of the freshwater bivalve Anodonta woodiana.</title>
        <authorList>
            <person name="Chen X."/>
        </authorList>
    </citation>
    <scope>NUCLEOTIDE SEQUENCE [LARGE SCALE GENOMIC DNA]</scope>
    <source>
        <strain evidence="4">MN2024</strain>
        <tissue evidence="4">Gills</tissue>
    </source>
</reference>
<evidence type="ECO:0000259" key="3">
    <source>
        <dbReference type="PROSITE" id="PS50234"/>
    </source>
</evidence>
<comment type="caution">
    <text evidence="4">The sequence shown here is derived from an EMBL/GenBank/DDBJ whole genome shotgun (WGS) entry which is preliminary data.</text>
</comment>